<dbReference type="Gene3D" id="2.40.128.520">
    <property type="match status" value="1"/>
</dbReference>
<evidence type="ECO:0000256" key="1">
    <source>
        <dbReference type="SAM" id="SignalP"/>
    </source>
</evidence>
<dbReference type="PANTHER" id="PTHR36919:SF3">
    <property type="entry name" value="BLL5882 PROTEIN"/>
    <property type="match status" value="1"/>
</dbReference>
<feature type="chain" id="PRO_5034040235" evidence="1">
    <location>
        <begin position="25"/>
        <end position="145"/>
    </location>
</feature>
<evidence type="ECO:0000259" key="2">
    <source>
        <dbReference type="Pfam" id="PF09917"/>
    </source>
</evidence>
<dbReference type="AlphaFoldDB" id="A0A892ZLC7"/>
<protein>
    <submittedName>
        <fullName evidence="3">DUF2147 domain-containing protein</fullName>
    </submittedName>
</protein>
<dbReference type="KEGG" id="ptes:JQU52_02795"/>
<dbReference type="PANTHER" id="PTHR36919">
    <property type="entry name" value="BLR1215 PROTEIN"/>
    <property type="match status" value="1"/>
</dbReference>
<evidence type="ECO:0000313" key="3">
    <source>
        <dbReference type="EMBL" id="QRQ82354.1"/>
    </source>
</evidence>
<dbReference type="EMBL" id="CP069798">
    <property type="protein sequence ID" value="QRQ82354.1"/>
    <property type="molecule type" value="Genomic_DNA"/>
</dbReference>
<dbReference type="InterPro" id="IPR019223">
    <property type="entry name" value="DUF2147"/>
</dbReference>
<accession>A0A892ZLC7</accession>
<organism evidence="3 4">
    <name type="scientific">Paralysiella testudinis</name>
    <dbReference type="NCBI Taxonomy" id="2809020"/>
    <lineage>
        <taxon>Bacteria</taxon>
        <taxon>Pseudomonadati</taxon>
        <taxon>Pseudomonadota</taxon>
        <taxon>Betaproteobacteria</taxon>
        <taxon>Neisseriales</taxon>
        <taxon>Neisseriaceae</taxon>
        <taxon>Paralysiella</taxon>
    </lineage>
</organism>
<gene>
    <name evidence="3" type="ORF">JQU52_02795</name>
</gene>
<dbReference type="Proteomes" id="UP000653156">
    <property type="component" value="Chromosome"/>
</dbReference>
<reference evidence="3" key="1">
    <citation type="submission" date="2021-02" db="EMBL/GenBank/DDBJ databases">
        <title>Neisseriaceae sp. 26B isolated from the cloaca of a Common Toad-headed Turtle (Mesoclemmys nasuta).</title>
        <authorList>
            <person name="Spergser J."/>
            <person name="Busse H.-J."/>
        </authorList>
    </citation>
    <scope>NUCLEOTIDE SEQUENCE</scope>
    <source>
        <strain evidence="3">26B</strain>
    </source>
</reference>
<keyword evidence="4" id="KW-1185">Reference proteome</keyword>
<sequence>MKEKTMKKLLLALLAVSATGAAFADGIVGKWRTIDDATKKPKAIIQITESGGIYSGRIVALEAGVDPNCGDCDNAQKGKPLVGQTVLRGLRLDGDAYTGGKITDPKSGKVYSAKATVANGGKSLQVRGFMGISALGRTQTWQRVQ</sequence>
<feature type="signal peptide" evidence="1">
    <location>
        <begin position="1"/>
        <end position="24"/>
    </location>
</feature>
<keyword evidence="1" id="KW-0732">Signal</keyword>
<proteinExistence type="predicted"/>
<evidence type="ECO:0000313" key="4">
    <source>
        <dbReference type="Proteomes" id="UP000653156"/>
    </source>
</evidence>
<dbReference type="Pfam" id="PF09917">
    <property type="entry name" value="DUF2147"/>
    <property type="match status" value="1"/>
</dbReference>
<feature type="domain" description="DUF2147" evidence="2">
    <location>
        <begin position="29"/>
        <end position="143"/>
    </location>
</feature>
<name>A0A892ZLC7_9NEIS</name>